<sequence>MKKKLLQTFFLFSLVFFVCFVFAKTPANAANLKKDVMSQIGAVVTDNEGTVIQAQDPRIVVAGIIEVILGLMGTIFITLIVAAGYWRLTAQGEESRIEKSTKTMQAAVIGLAVVLLGYSITRFVVLKVYEAIKYQKPTVEEPEKGWFDKYIF</sequence>
<feature type="signal peptide" evidence="2">
    <location>
        <begin position="1"/>
        <end position="29"/>
    </location>
</feature>
<comment type="caution">
    <text evidence="3">The sequence shown here is derived from an EMBL/GenBank/DDBJ whole genome shotgun (WGS) entry which is preliminary data.</text>
</comment>
<keyword evidence="1" id="KW-0812">Transmembrane</keyword>
<organism evidence="3 4">
    <name type="scientific">Candidatus Magasanikbacteria bacterium GW2011_GWA2_46_17</name>
    <dbReference type="NCBI Taxonomy" id="1619042"/>
    <lineage>
        <taxon>Bacteria</taxon>
        <taxon>Candidatus Magasanikiibacteriota</taxon>
    </lineage>
</organism>
<feature type="transmembrane region" description="Helical" evidence="1">
    <location>
        <begin position="59"/>
        <end position="86"/>
    </location>
</feature>
<keyword evidence="1" id="KW-0472">Membrane</keyword>
<protein>
    <submittedName>
        <fullName evidence="3">Uncharacterized protein</fullName>
    </submittedName>
</protein>
<gene>
    <name evidence="3" type="ORF">UX39_C0006G0006</name>
</gene>
<dbReference type="AlphaFoldDB" id="A0A0G1P1L3"/>
<proteinExistence type="predicted"/>
<dbReference type="EMBL" id="LCMA01000006">
    <property type="protein sequence ID" value="KKU26794.1"/>
    <property type="molecule type" value="Genomic_DNA"/>
</dbReference>
<accession>A0A0G1P1L3</accession>
<reference evidence="3 4" key="1">
    <citation type="journal article" date="2015" name="Nature">
        <title>rRNA introns, odd ribosomes, and small enigmatic genomes across a large radiation of phyla.</title>
        <authorList>
            <person name="Brown C.T."/>
            <person name="Hug L.A."/>
            <person name="Thomas B.C."/>
            <person name="Sharon I."/>
            <person name="Castelle C.J."/>
            <person name="Singh A."/>
            <person name="Wilkins M.J."/>
            <person name="Williams K.H."/>
            <person name="Banfield J.F."/>
        </authorList>
    </citation>
    <scope>NUCLEOTIDE SEQUENCE [LARGE SCALE GENOMIC DNA]</scope>
</reference>
<keyword evidence="2" id="KW-0732">Signal</keyword>
<evidence type="ECO:0000256" key="1">
    <source>
        <dbReference type="SAM" id="Phobius"/>
    </source>
</evidence>
<dbReference type="Proteomes" id="UP000034175">
    <property type="component" value="Unassembled WGS sequence"/>
</dbReference>
<feature type="chain" id="PRO_5002538873" evidence="2">
    <location>
        <begin position="30"/>
        <end position="152"/>
    </location>
</feature>
<name>A0A0G1P1L3_9BACT</name>
<keyword evidence="1" id="KW-1133">Transmembrane helix</keyword>
<evidence type="ECO:0000313" key="3">
    <source>
        <dbReference type="EMBL" id="KKU26794.1"/>
    </source>
</evidence>
<evidence type="ECO:0000313" key="4">
    <source>
        <dbReference type="Proteomes" id="UP000034175"/>
    </source>
</evidence>
<evidence type="ECO:0000256" key="2">
    <source>
        <dbReference type="SAM" id="SignalP"/>
    </source>
</evidence>
<feature type="transmembrane region" description="Helical" evidence="1">
    <location>
        <begin position="106"/>
        <end position="125"/>
    </location>
</feature>